<keyword evidence="5" id="KW-0482">Metalloprotease</keyword>
<keyword evidence="3" id="KW-0378">Hydrolase</keyword>
<dbReference type="InterPro" id="IPR037518">
    <property type="entry name" value="MPN"/>
</dbReference>
<dbReference type="Proteomes" id="UP000002318">
    <property type="component" value="Chromosome"/>
</dbReference>
<evidence type="ECO:0000259" key="7">
    <source>
        <dbReference type="PROSITE" id="PS50249"/>
    </source>
</evidence>
<dbReference type="PANTHER" id="PTHR30471:SF3">
    <property type="entry name" value="UPF0758 PROTEIN YEES-RELATED"/>
    <property type="match status" value="1"/>
</dbReference>
<dbReference type="PANTHER" id="PTHR30471">
    <property type="entry name" value="DNA REPAIR PROTEIN RADC"/>
    <property type="match status" value="1"/>
</dbReference>
<dbReference type="RefSeq" id="WP_013256036.1">
    <property type="nucleotide sequence ID" value="NC_014364.1"/>
</dbReference>
<dbReference type="HOGENOM" id="CLU_073529_0_2_12"/>
<dbReference type="Pfam" id="PF20582">
    <property type="entry name" value="UPF0758_N"/>
    <property type="match status" value="1"/>
</dbReference>
<evidence type="ECO:0000256" key="4">
    <source>
        <dbReference type="ARBA" id="ARBA00022833"/>
    </source>
</evidence>
<dbReference type="AlphaFoldDB" id="E1R2L7"/>
<dbReference type="STRING" id="573413.Spirs_3489"/>
<dbReference type="NCBIfam" id="NF000642">
    <property type="entry name" value="PRK00024.1"/>
    <property type="match status" value="1"/>
</dbReference>
<dbReference type="GO" id="GO:0008237">
    <property type="term" value="F:metallopeptidase activity"/>
    <property type="evidence" value="ECO:0007669"/>
    <property type="project" value="UniProtKB-KW"/>
</dbReference>
<proteinExistence type="inferred from homology"/>
<dbReference type="PROSITE" id="PS50249">
    <property type="entry name" value="MPN"/>
    <property type="match status" value="1"/>
</dbReference>
<keyword evidence="1" id="KW-0645">Protease</keyword>
<accession>E1R2L7</accession>
<feature type="domain" description="MPN" evidence="7">
    <location>
        <begin position="104"/>
        <end position="225"/>
    </location>
</feature>
<dbReference type="InterPro" id="IPR001405">
    <property type="entry name" value="UPF0758"/>
</dbReference>
<name>E1R2L7_SEDSS</name>
<dbReference type="Gene3D" id="3.40.140.10">
    <property type="entry name" value="Cytidine Deaminase, domain 2"/>
    <property type="match status" value="1"/>
</dbReference>
<sequence>MKVEESRIPIMSLPAEERPRERLSAFGPSTLSDKELLTIILGSGIKGNDVGHLASALLKLLDTSDLHCTVDQIRTIPGIGRAKAALVAAALEFSRRRFVPAKNKITSPADVLPLVRHLADRPQEQFLALSLNGAHEVIKLRIISVGLVNRTLVHPREIFAGCVKDRAAALICAHNHPSGNLQPSAEDHEVTRRLTASGEILGIPLIDHIIFTQEGYYSFLEHDGLGQ</sequence>
<keyword evidence="2" id="KW-0479">Metal-binding</keyword>
<protein>
    <submittedName>
        <fullName evidence="8">DNA repair protein RadC</fullName>
    </submittedName>
</protein>
<dbReference type="InterPro" id="IPR046778">
    <property type="entry name" value="UPF0758_N"/>
</dbReference>
<dbReference type="OrthoDB" id="9804482at2"/>
<evidence type="ECO:0000313" key="9">
    <source>
        <dbReference type="Proteomes" id="UP000002318"/>
    </source>
</evidence>
<evidence type="ECO:0000256" key="2">
    <source>
        <dbReference type="ARBA" id="ARBA00022723"/>
    </source>
</evidence>
<dbReference type="InterPro" id="IPR020891">
    <property type="entry name" value="UPF0758_CS"/>
</dbReference>
<keyword evidence="9" id="KW-1185">Reference proteome</keyword>
<dbReference type="InterPro" id="IPR025657">
    <property type="entry name" value="RadC_JAB"/>
</dbReference>
<evidence type="ECO:0000256" key="3">
    <source>
        <dbReference type="ARBA" id="ARBA00022801"/>
    </source>
</evidence>
<evidence type="ECO:0000256" key="5">
    <source>
        <dbReference type="ARBA" id="ARBA00023049"/>
    </source>
</evidence>
<comment type="similarity">
    <text evidence="6">Belongs to the UPF0758 family.</text>
</comment>
<dbReference type="KEGG" id="ssm:Spirs_3489"/>
<dbReference type="Pfam" id="PF04002">
    <property type="entry name" value="RadC"/>
    <property type="match status" value="1"/>
</dbReference>
<gene>
    <name evidence="8" type="ordered locus">Spirs_3489</name>
</gene>
<dbReference type="GO" id="GO:0006508">
    <property type="term" value="P:proteolysis"/>
    <property type="evidence" value="ECO:0007669"/>
    <property type="project" value="UniProtKB-KW"/>
</dbReference>
<dbReference type="NCBIfam" id="TIGR00608">
    <property type="entry name" value="radc"/>
    <property type="match status" value="1"/>
</dbReference>
<dbReference type="GO" id="GO:0046872">
    <property type="term" value="F:metal ion binding"/>
    <property type="evidence" value="ECO:0007669"/>
    <property type="project" value="UniProtKB-KW"/>
</dbReference>
<evidence type="ECO:0000256" key="1">
    <source>
        <dbReference type="ARBA" id="ARBA00022670"/>
    </source>
</evidence>
<dbReference type="PROSITE" id="PS01302">
    <property type="entry name" value="UPF0758"/>
    <property type="match status" value="1"/>
</dbReference>
<dbReference type="CDD" id="cd08071">
    <property type="entry name" value="MPN_DUF2466"/>
    <property type="match status" value="1"/>
</dbReference>
<keyword evidence="4" id="KW-0862">Zinc</keyword>
<reference evidence="8 9" key="1">
    <citation type="journal article" date="2010" name="Stand. Genomic Sci.">
        <title>Complete genome sequence of Spirochaeta smaragdinae type strain (SEBR 4228).</title>
        <authorList>
            <person name="Mavromatis K."/>
            <person name="Yasawong M."/>
            <person name="Chertkov O."/>
            <person name="Lapidus A."/>
            <person name="Lucas S."/>
            <person name="Nolan M."/>
            <person name="Del Rio T.G."/>
            <person name="Tice H."/>
            <person name="Cheng J.F."/>
            <person name="Pitluck S."/>
            <person name="Liolios K."/>
            <person name="Ivanova N."/>
            <person name="Tapia R."/>
            <person name="Han C."/>
            <person name="Bruce D."/>
            <person name="Goodwin L."/>
            <person name="Pati A."/>
            <person name="Chen A."/>
            <person name="Palaniappan K."/>
            <person name="Land M."/>
            <person name="Hauser L."/>
            <person name="Chang Y.J."/>
            <person name="Jeffries C.D."/>
            <person name="Detter J.C."/>
            <person name="Rohde M."/>
            <person name="Brambilla E."/>
            <person name="Spring S."/>
            <person name="Goker M."/>
            <person name="Sikorski J."/>
            <person name="Woyke T."/>
            <person name="Bristow J."/>
            <person name="Eisen J.A."/>
            <person name="Markowitz V."/>
            <person name="Hugenholtz P."/>
            <person name="Klenk H.P."/>
            <person name="Kyrpides N.C."/>
        </authorList>
    </citation>
    <scope>NUCLEOTIDE SEQUENCE [LARGE SCALE GENOMIC DNA]</scope>
    <source>
        <strain evidence="9">DSM 11293 / JCM 15392 / SEBR 4228</strain>
    </source>
</reference>
<dbReference type="eggNOG" id="COG2003">
    <property type="taxonomic scope" value="Bacteria"/>
</dbReference>
<evidence type="ECO:0000313" key="8">
    <source>
        <dbReference type="EMBL" id="ADK82577.1"/>
    </source>
</evidence>
<organism evidence="8 9">
    <name type="scientific">Sediminispirochaeta smaragdinae (strain DSM 11293 / JCM 15392 / SEBR 4228)</name>
    <name type="common">Spirochaeta smaragdinae</name>
    <dbReference type="NCBI Taxonomy" id="573413"/>
    <lineage>
        <taxon>Bacteria</taxon>
        <taxon>Pseudomonadati</taxon>
        <taxon>Spirochaetota</taxon>
        <taxon>Spirochaetia</taxon>
        <taxon>Spirochaetales</taxon>
        <taxon>Spirochaetaceae</taxon>
        <taxon>Sediminispirochaeta</taxon>
    </lineage>
</organism>
<dbReference type="EMBL" id="CP002116">
    <property type="protein sequence ID" value="ADK82577.1"/>
    <property type="molecule type" value="Genomic_DNA"/>
</dbReference>
<evidence type="ECO:0000256" key="6">
    <source>
        <dbReference type="RuleBase" id="RU003797"/>
    </source>
</evidence>